<dbReference type="PANTHER" id="PTHR24324:SF5">
    <property type="entry name" value="HEMATOPOIETICALLY-EXPRESSED HOMEOBOX PROTEIN HHEX"/>
    <property type="match status" value="1"/>
</dbReference>
<comment type="caution">
    <text evidence="9">The sequence shown here is derived from an EMBL/GenBank/DDBJ whole genome shotgun (WGS) entry which is preliminary data.</text>
</comment>
<dbReference type="InterPro" id="IPR057939">
    <property type="entry name" value="TRF2_HOY1_PH"/>
</dbReference>
<dbReference type="Proteomes" id="UP001447188">
    <property type="component" value="Unassembled WGS sequence"/>
</dbReference>
<dbReference type="EMBL" id="JBBBZM010000010">
    <property type="protein sequence ID" value="KAL0639561.1"/>
    <property type="molecule type" value="Genomic_DNA"/>
</dbReference>
<protein>
    <submittedName>
        <fullName evidence="9">Transcription factor</fullName>
    </submittedName>
</protein>
<dbReference type="InterPro" id="IPR009057">
    <property type="entry name" value="Homeodomain-like_sf"/>
</dbReference>
<evidence type="ECO:0000256" key="3">
    <source>
        <dbReference type="ARBA" id="ARBA00023155"/>
    </source>
</evidence>
<keyword evidence="10" id="KW-1185">Reference proteome</keyword>
<dbReference type="InterPro" id="IPR051000">
    <property type="entry name" value="Homeobox_DNA-bind_prot"/>
</dbReference>
<dbReference type="InterPro" id="IPR017970">
    <property type="entry name" value="Homeobox_CS"/>
</dbReference>
<evidence type="ECO:0000256" key="1">
    <source>
        <dbReference type="ARBA" id="ARBA00004123"/>
    </source>
</evidence>
<dbReference type="Gene3D" id="1.10.10.60">
    <property type="entry name" value="Homeodomain-like"/>
    <property type="match status" value="1"/>
</dbReference>
<evidence type="ECO:0000256" key="6">
    <source>
        <dbReference type="RuleBase" id="RU000682"/>
    </source>
</evidence>
<organism evidence="9 10">
    <name type="scientific">Discina gigas</name>
    <dbReference type="NCBI Taxonomy" id="1032678"/>
    <lineage>
        <taxon>Eukaryota</taxon>
        <taxon>Fungi</taxon>
        <taxon>Dikarya</taxon>
        <taxon>Ascomycota</taxon>
        <taxon>Pezizomycotina</taxon>
        <taxon>Pezizomycetes</taxon>
        <taxon>Pezizales</taxon>
        <taxon>Discinaceae</taxon>
        <taxon>Discina</taxon>
    </lineage>
</organism>
<dbReference type="SUPFAM" id="SSF46689">
    <property type="entry name" value="Homeodomain-like"/>
    <property type="match status" value="1"/>
</dbReference>
<keyword evidence="4 5" id="KW-0539">Nucleus</keyword>
<dbReference type="Pfam" id="PF00046">
    <property type="entry name" value="Homeodomain"/>
    <property type="match status" value="1"/>
</dbReference>
<evidence type="ECO:0000313" key="9">
    <source>
        <dbReference type="EMBL" id="KAL0639561.1"/>
    </source>
</evidence>
<comment type="subcellular location">
    <subcellularLocation>
        <location evidence="1 5 6">Nucleus</location>
    </subcellularLocation>
</comment>
<evidence type="ECO:0000259" key="8">
    <source>
        <dbReference type="PROSITE" id="PS50071"/>
    </source>
</evidence>
<dbReference type="PANTHER" id="PTHR24324">
    <property type="entry name" value="HOMEOBOX PROTEIN HHEX"/>
    <property type="match status" value="1"/>
</dbReference>
<dbReference type="PROSITE" id="PS00027">
    <property type="entry name" value="HOMEOBOX_1"/>
    <property type="match status" value="1"/>
</dbReference>
<reference evidence="9 10" key="1">
    <citation type="submission" date="2024-02" db="EMBL/GenBank/DDBJ databases">
        <title>Discinaceae phylogenomics.</title>
        <authorList>
            <person name="Dirks A.C."/>
            <person name="James T.Y."/>
        </authorList>
    </citation>
    <scope>NUCLEOTIDE SEQUENCE [LARGE SCALE GENOMIC DNA]</scope>
    <source>
        <strain evidence="9 10">ACD0624</strain>
    </source>
</reference>
<name>A0ABR3GUD7_9PEZI</name>
<feature type="domain" description="Homeobox" evidence="8">
    <location>
        <begin position="35"/>
        <end position="95"/>
    </location>
</feature>
<feature type="DNA-binding region" description="Homeobox" evidence="5">
    <location>
        <begin position="37"/>
        <end position="96"/>
    </location>
</feature>
<accession>A0ABR3GUD7</accession>
<dbReference type="PROSITE" id="PS50071">
    <property type="entry name" value="HOMEOBOX_2"/>
    <property type="match status" value="1"/>
</dbReference>
<dbReference type="Pfam" id="PF24818">
    <property type="entry name" value="PH_TRF2_HOY1"/>
    <property type="match status" value="1"/>
</dbReference>
<feature type="region of interest" description="Disordered" evidence="7">
    <location>
        <begin position="1"/>
        <end position="45"/>
    </location>
</feature>
<keyword evidence="3 5" id="KW-0371">Homeobox</keyword>
<evidence type="ECO:0000256" key="2">
    <source>
        <dbReference type="ARBA" id="ARBA00023125"/>
    </source>
</evidence>
<dbReference type="InterPro" id="IPR001356">
    <property type="entry name" value="HD"/>
</dbReference>
<evidence type="ECO:0000313" key="10">
    <source>
        <dbReference type="Proteomes" id="UP001447188"/>
    </source>
</evidence>
<evidence type="ECO:0000256" key="5">
    <source>
        <dbReference type="PROSITE-ProRule" id="PRU00108"/>
    </source>
</evidence>
<gene>
    <name evidence="9" type="primary">PHO2</name>
    <name evidence="9" type="ORF">Q9L58_001387</name>
</gene>
<sequence length="576" mass="63125">MSSLTTPSPSPPAHQQPSQSNGSRRPPRKSTLTQQQKNQKRQRATQEQLVTLEAEFNKNPTPTAVVRERIAQEINMTERSVQIWFQNRRAKIKHLAKKSIETGEDCDAVPDCVRQYLAMQAMETGKGFPRGLMGDRSRSLSAYGNNMMLTPEPSPQGKTVIHHFTCRSLSIGTWRRVGQNAMDLVIFYSPEKACITYYINNDSAGYKIEYPFSSIKNIELEGLDSSASVNGAQKQGQLLISLTQPPNFFMDSSGSGGFYQCGDFTEDQQASQILVHQLGGHPKVLQGQLAKLMTSEAFANRHTHPPAHMSYYDHPTLSVSAPVSPQIIRPASSNDVESLSVYSQDPGFGHSFHHKHRRTRSRSVPTAIDFSQFHQNMPSFSFQDAQDHLYAPAPQHQHALVNSGLSNPLRIDTSSSGFLDYRPGSAYPLSAATTTSPSDYPSPSMLHSSLQPDMNGNGYGTPYSLPFLSPMIDPTSVMGPSVSPISMGHGDPIIAGASPPLSHLHRSDSAELFPESYDHHGNLSDDGSGLSELYSKQSLAMSGASPTALDDSDGVDMQHMMHYPMSQGVSPEGNMM</sequence>
<evidence type="ECO:0000256" key="7">
    <source>
        <dbReference type="SAM" id="MobiDB-lite"/>
    </source>
</evidence>
<evidence type="ECO:0000256" key="4">
    <source>
        <dbReference type="ARBA" id="ARBA00023242"/>
    </source>
</evidence>
<keyword evidence="2 5" id="KW-0238">DNA-binding</keyword>
<dbReference type="CDD" id="cd00086">
    <property type="entry name" value="homeodomain"/>
    <property type="match status" value="1"/>
</dbReference>
<proteinExistence type="predicted"/>
<dbReference type="SMART" id="SM00389">
    <property type="entry name" value="HOX"/>
    <property type="match status" value="1"/>
</dbReference>